<keyword evidence="3" id="KW-0547">Nucleotide-binding</keyword>
<dbReference type="CDD" id="cd09912">
    <property type="entry name" value="DLP_2"/>
    <property type="match status" value="1"/>
</dbReference>
<evidence type="ECO:0000256" key="3">
    <source>
        <dbReference type="ARBA" id="ARBA00022741"/>
    </source>
</evidence>
<accession>A0A183INS9</accession>
<evidence type="ECO:0000256" key="12">
    <source>
        <dbReference type="SAM" id="Phobius"/>
    </source>
</evidence>
<dbReference type="FunFam" id="3.40.50.300:FF:000214">
    <property type="entry name" value="Mitofusin 2"/>
    <property type="match status" value="1"/>
</dbReference>
<dbReference type="Pfam" id="PF00350">
    <property type="entry name" value="Dynamin_N"/>
    <property type="match status" value="1"/>
</dbReference>
<organism evidence="16">
    <name type="scientific">Soboliphyme baturini</name>
    <dbReference type="NCBI Taxonomy" id="241478"/>
    <lineage>
        <taxon>Eukaryota</taxon>
        <taxon>Metazoa</taxon>
        <taxon>Ecdysozoa</taxon>
        <taxon>Nematoda</taxon>
        <taxon>Enoplea</taxon>
        <taxon>Dorylaimia</taxon>
        <taxon>Dioctophymatida</taxon>
        <taxon>Dioctophymatoidea</taxon>
        <taxon>Soboliphymatidae</taxon>
        <taxon>Soboliphyme</taxon>
    </lineage>
</organism>
<evidence type="ECO:0000313" key="15">
    <source>
        <dbReference type="Proteomes" id="UP000270296"/>
    </source>
</evidence>
<comment type="subcellular location">
    <subcellularLocation>
        <location evidence="1">Mitochondrion outer membrane</location>
        <topology evidence="1">Multi-pass membrane protein</topology>
    </subcellularLocation>
</comment>
<keyword evidence="15" id="KW-1185">Reference proteome</keyword>
<evidence type="ECO:0000256" key="5">
    <source>
        <dbReference type="ARBA" id="ARBA00022801"/>
    </source>
</evidence>
<evidence type="ECO:0000256" key="1">
    <source>
        <dbReference type="ARBA" id="ARBA00004374"/>
    </source>
</evidence>
<dbReference type="AlphaFoldDB" id="A0A183INS9"/>
<evidence type="ECO:0000256" key="9">
    <source>
        <dbReference type="ARBA" id="ARBA00023134"/>
    </source>
</evidence>
<evidence type="ECO:0000256" key="10">
    <source>
        <dbReference type="ARBA" id="ARBA00023136"/>
    </source>
</evidence>
<dbReference type="Gene3D" id="3.40.50.300">
    <property type="entry name" value="P-loop containing nucleotide triphosphate hydrolases"/>
    <property type="match status" value="1"/>
</dbReference>
<dbReference type="GO" id="GO:0051646">
    <property type="term" value="P:mitochondrion localization"/>
    <property type="evidence" value="ECO:0007669"/>
    <property type="project" value="TreeGrafter"/>
</dbReference>
<evidence type="ECO:0000256" key="8">
    <source>
        <dbReference type="ARBA" id="ARBA00023128"/>
    </source>
</evidence>
<evidence type="ECO:0000256" key="6">
    <source>
        <dbReference type="ARBA" id="ARBA00022989"/>
    </source>
</evidence>
<dbReference type="InterPro" id="IPR006884">
    <property type="entry name" value="Fzo/mitofusin_HR2"/>
</dbReference>
<name>A0A183INS9_9BILA</name>
<dbReference type="GO" id="GO:0008053">
    <property type="term" value="P:mitochondrial fusion"/>
    <property type="evidence" value="ECO:0007669"/>
    <property type="project" value="InterPro"/>
</dbReference>
<dbReference type="WBParaSite" id="SBAD_0000549201-mRNA-1">
    <property type="protein sequence ID" value="SBAD_0000549201-mRNA-1"/>
    <property type="gene ID" value="SBAD_0000549201"/>
</dbReference>
<evidence type="ECO:0000256" key="11">
    <source>
        <dbReference type="ARBA" id="ARBA00048548"/>
    </source>
</evidence>
<keyword evidence="8" id="KW-0496">Mitochondrion</keyword>
<feature type="transmembrane region" description="Helical" evidence="12">
    <location>
        <begin position="651"/>
        <end position="669"/>
    </location>
</feature>
<keyword evidence="5" id="KW-0378">Hydrolase</keyword>
<keyword evidence="10 12" id="KW-0472">Membrane</keyword>
<dbReference type="PANTHER" id="PTHR10465">
    <property type="entry name" value="TRANSMEMBRANE GTPASE FZO1"/>
    <property type="match status" value="1"/>
</dbReference>
<dbReference type="EMBL" id="UZAM01008880">
    <property type="protein sequence ID" value="VDP06795.1"/>
    <property type="molecule type" value="Genomic_DNA"/>
</dbReference>
<keyword evidence="2 12" id="KW-0812">Transmembrane</keyword>
<dbReference type="PANTHER" id="PTHR10465:SF3">
    <property type="entry name" value="TRANSMEMBRANE GTPASE MARF-RELATED"/>
    <property type="match status" value="1"/>
</dbReference>
<dbReference type="InterPro" id="IPR030381">
    <property type="entry name" value="G_DYNAMIN_dom"/>
</dbReference>
<evidence type="ECO:0000256" key="7">
    <source>
        <dbReference type="ARBA" id="ARBA00023054"/>
    </source>
</evidence>
<proteinExistence type="predicted"/>
<feature type="domain" description="Dynamin-type G" evidence="13">
    <location>
        <begin position="119"/>
        <end position="373"/>
    </location>
</feature>
<keyword evidence="7" id="KW-0175">Coiled coil</keyword>
<evidence type="ECO:0000313" key="14">
    <source>
        <dbReference type="EMBL" id="VDP06795.1"/>
    </source>
</evidence>
<keyword evidence="9" id="KW-0342">GTP-binding</keyword>
<evidence type="ECO:0000259" key="13">
    <source>
        <dbReference type="PROSITE" id="PS51718"/>
    </source>
</evidence>
<reference evidence="16" key="1">
    <citation type="submission" date="2016-06" db="UniProtKB">
        <authorList>
            <consortium name="WormBaseParasite"/>
        </authorList>
    </citation>
    <scope>IDENTIFICATION</scope>
</reference>
<reference evidence="14 15" key="2">
    <citation type="submission" date="2018-11" db="EMBL/GenBank/DDBJ databases">
        <authorList>
            <consortium name="Pathogen Informatics"/>
        </authorList>
    </citation>
    <scope>NUCLEOTIDE SEQUENCE [LARGE SCALE GENOMIC DNA]</scope>
</reference>
<dbReference type="Pfam" id="PF04799">
    <property type="entry name" value="Fzo_mitofusin"/>
    <property type="match status" value="1"/>
</dbReference>
<dbReference type="InterPro" id="IPR045063">
    <property type="entry name" value="Dynamin_N"/>
</dbReference>
<dbReference type="GO" id="GO:0005741">
    <property type="term" value="C:mitochondrial outer membrane"/>
    <property type="evidence" value="ECO:0007669"/>
    <property type="project" value="UniProtKB-SubCell"/>
</dbReference>
<evidence type="ECO:0000256" key="4">
    <source>
        <dbReference type="ARBA" id="ARBA00022787"/>
    </source>
</evidence>
<evidence type="ECO:0000313" key="16">
    <source>
        <dbReference type="WBParaSite" id="SBAD_0000549201-mRNA-1"/>
    </source>
</evidence>
<evidence type="ECO:0000256" key="2">
    <source>
        <dbReference type="ARBA" id="ARBA00022692"/>
    </source>
</evidence>
<keyword evidence="4" id="KW-1000">Mitochondrion outer membrane</keyword>
<protein>
    <submittedName>
        <fullName evidence="16">Dynamin-type G domain-containing protein</fullName>
    </submittedName>
</protein>
<sequence length="735" mass="83527">MVPTHVSRFLPLGHTGKRRLSCMANICSFCEGSLGDNAAQTVDRSHLKSGDDRPVTPLQRFVDAKARINSIYVEIENYIRETTKSLEELSEPNELFDPSLLTSIHEFCDSIHQIRDVLMRDHMKVVFFGRTSNGKSSVINAMLHAKVLPSGIGHTTRCFLQVEGSTDDERYMLTEGSNEPKNLSSIDHLAHALCSQDLGEDVMIRVFWPSNTSRLLQNEVILVDSPGVDVSPQFDSWIDKHCLDADVFVLVSNAESTLTQAEKNFFLRVNAKLSKPNVFILNNRWDASASEPDYIEQVRQQHMTRFLKFLVDELQVCSEEEAFNRVFFVSAKEALMHRLAEQGIMTIEGCQTRLKEFEAFEHQFELCISDSAIRTKFEFHIQKGRDVSRSICRIFSDLYRKASERSERLSGICKNKISELKTSQTKVLSYMENVSRACNSLTVEVQRKVMTEIVDEVHRLEALTDNYQQPFYDDPVYLGSYKRDLINYLDSAINNDLMVRCSGGLLEGILLMERDIVRGAMAMFPPEVSNKAISVLQYRQPFRFSFSLGCASLLQDFQEDLEFRFSLGMTQLIRWFLRIRKNGSRSEKLFGGYNVIPEGISPDTPSDGTETTDVCATENVLMNSIVYTSASYVANGSVGVLLIGGLIYRAVGWRLIFSGAALYFLFYAYERMSWNSRAKENCLKKQLREHLAKKLKQISPTLSTNCKTQVQRERASLICSQLDDFSDTYLKSGAI</sequence>
<comment type="catalytic activity">
    <reaction evidence="11">
        <text>GTP + H2O = GDP + phosphate + H(+)</text>
        <dbReference type="Rhea" id="RHEA:19669"/>
        <dbReference type="ChEBI" id="CHEBI:15377"/>
        <dbReference type="ChEBI" id="CHEBI:15378"/>
        <dbReference type="ChEBI" id="CHEBI:37565"/>
        <dbReference type="ChEBI" id="CHEBI:43474"/>
        <dbReference type="ChEBI" id="CHEBI:58189"/>
    </reaction>
</comment>
<gene>
    <name evidence="14" type="ORF">SBAD_LOCUS5276</name>
</gene>
<dbReference type="GO" id="GO:0005525">
    <property type="term" value="F:GTP binding"/>
    <property type="evidence" value="ECO:0007669"/>
    <property type="project" value="UniProtKB-KW"/>
</dbReference>
<dbReference type="Proteomes" id="UP000270296">
    <property type="component" value="Unassembled WGS sequence"/>
</dbReference>
<keyword evidence="6 12" id="KW-1133">Transmembrane helix</keyword>
<dbReference type="GO" id="GO:0003924">
    <property type="term" value="F:GTPase activity"/>
    <property type="evidence" value="ECO:0007669"/>
    <property type="project" value="InterPro"/>
</dbReference>
<dbReference type="InterPro" id="IPR027094">
    <property type="entry name" value="Mitofusin_fam"/>
</dbReference>
<dbReference type="SUPFAM" id="SSF52540">
    <property type="entry name" value="P-loop containing nucleoside triphosphate hydrolases"/>
    <property type="match status" value="1"/>
</dbReference>
<dbReference type="PROSITE" id="PS51718">
    <property type="entry name" value="G_DYNAMIN_2"/>
    <property type="match status" value="1"/>
</dbReference>
<dbReference type="InterPro" id="IPR027417">
    <property type="entry name" value="P-loop_NTPase"/>
</dbReference>
<dbReference type="OrthoDB" id="6256226at2759"/>